<protein>
    <submittedName>
        <fullName evidence="2">Uncharacterized protein</fullName>
    </submittedName>
</protein>
<feature type="compositionally biased region" description="Polar residues" evidence="1">
    <location>
        <begin position="1"/>
        <end position="22"/>
    </location>
</feature>
<dbReference type="AlphaFoldDB" id="A0A7R9MS66"/>
<dbReference type="EMBL" id="CAJPVJ010044443">
    <property type="protein sequence ID" value="CAG2182372.1"/>
    <property type="molecule type" value="Genomic_DNA"/>
</dbReference>
<accession>A0A7R9MS66</accession>
<feature type="compositionally biased region" description="Basic and acidic residues" evidence="1">
    <location>
        <begin position="26"/>
        <end position="37"/>
    </location>
</feature>
<keyword evidence="4" id="KW-1185">Reference proteome</keyword>
<dbReference type="EMBL" id="OC959268">
    <property type="protein sequence ID" value="CAD7665235.1"/>
    <property type="molecule type" value="Genomic_DNA"/>
</dbReference>
<reference evidence="2" key="1">
    <citation type="submission" date="2020-11" db="EMBL/GenBank/DDBJ databases">
        <authorList>
            <person name="Tran Van P."/>
        </authorList>
    </citation>
    <scope>NUCLEOTIDE SEQUENCE</scope>
</reference>
<evidence type="ECO:0000256" key="1">
    <source>
        <dbReference type="SAM" id="MobiDB-lite"/>
    </source>
</evidence>
<feature type="compositionally biased region" description="Low complexity" evidence="1">
    <location>
        <begin position="38"/>
        <end position="48"/>
    </location>
</feature>
<sequence>GLLNMDNSTGIHSPVSHLNLNLNRPAMDDSKPSDQKKSLLQQLLSEPS</sequence>
<dbReference type="EMBL" id="CAJPVJ010044432">
    <property type="protein sequence ID" value="CAG2182369.1"/>
    <property type="molecule type" value="Genomic_DNA"/>
</dbReference>
<feature type="region of interest" description="Disordered" evidence="1">
    <location>
        <begin position="1"/>
        <end position="48"/>
    </location>
</feature>
<dbReference type="EMBL" id="OC959257">
    <property type="protein sequence ID" value="CAD7665232.1"/>
    <property type="molecule type" value="Genomic_DNA"/>
</dbReference>
<evidence type="ECO:0000313" key="4">
    <source>
        <dbReference type="Proteomes" id="UP000728032"/>
    </source>
</evidence>
<dbReference type="Proteomes" id="UP000728032">
    <property type="component" value="Unassembled WGS sequence"/>
</dbReference>
<proteinExistence type="predicted"/>
<name>A0A7R9MS66_9ACAR</name>
<gene>
    <name evidence="2" type="ORF">ONB1V03_LOCUS21790</name>
    <name evidence="3" type="ORF">ONB1V03_LOCUS21793</name>
</gene>
<organism evidence="2">
    <name type="scientific">Oppiella nova</name>
    <dbReference type="NCBI Taxonomy" id="334625"/>
    <lineage>
        <taxon>Eukaryota</taxon>
        <taxon>Metazoa</taxon>
        <taxon>Ecdysozoa</taxon>
        <taxon>Arthropoda</taxon>
        <taxon>Chelicerata</taxon>
        <taxon>Arachnida</taxon>
        <taxon>Acari</taxon>
        <taxon>Acariformes</taxon>
        <taxon>Sarcoptiformes</taxon>
        <taxon>Oribatida</taxon>
        <taxon>Brachypylina</taxon>
        <taxon>Oppioidea</taxon>
        <taxon>Oppiidae</taxon>
        <taxon>Oppiella</taxon>
    </lineage>
</organism>
<feature type="non-terminal residue" evidence="2">
    <location>
        <position position="48"/>
    </location>
</feature>
<evidence type="ECO:0000313" key="2">
    <source>
        <dbReference type="EMBL" id="CAD7665232.1"/>
    </source>
</evidence>
<evidence type="ECO:0000313" key="3">
    <source>
        <dbReference type="EMBL" id="CAD7665235.1"/>
    </source>
</evidence>